<dbReference type="Gramene" id="TraesJAG7A03G03885040.1">
    <property type="protein sequence ID" value="TraesJAG7A03G03885040.1"/>
    <property type="gene ID" value="TraesJAG7A03G03885040"/>
</dbReference>
<dbReference type="EnsemblPlants" id="TraesCS7A02G273500.1">
    <property type="protein sequence ID" value="TraesCS7A02G273500.1"/>
    <property type="gene ID" value="TraesCS7A02G273500"/>
</dbReference>
<dbReference type="Gramene" id="TraesJUL7A03G03939140.1">
    <property type="protein sequence ID" value="TraesJUL7A03G03939140.1"/>
    <property type="gene ID" value="TraesJUL7A03G03939140"/>
</dbReference>
<feature type="signal peptide" evidence="1">
    <location>
        <begin position="1"/>
        <end position="23"/>
    </location>
</feature>
<sequence length="98" mass="11032">MGNPPSPHSCFSVILLYMTVTCSEMNENHCLLGMAGRSKEMRAPRHNQDLPNRIGAGNQFGRATRYNSRIELSTKLLEPTKTFLTKLMRNKGSCFLTL</sequence>
<protein>
    <recommendedName>
        <fullName evidence="4">Secreted protein</fullName>
    </recommendedName>
</protein>
<organism evidence="2">
    <name type="scientific">Triticum aestivum</name>
    <name type="common">Wheat</name>
    <dbReference type="NCBI Taxonomy" id="4565"/>
    <lineage>
        <taxon>Eukaryota</taxon>
        <taxon>Viridiplantae</taxon>
        <taxon>Streptophyta</taxon>
        <taxon>Embryophyta</taxon>
        <taxon>Tracheophyta</taxon>
        <taxon>Spermatophyta</taxon>
        <taxon>Magnoliopsida</taxon>
        <taxon>Liliopsida</taxon>
        <taxon>Poales</taxon>
        <taxon>Poaceae</taxon>
        <taxon>BOP clade</taxon>
        <taxon>Pooideae</taxon>
        <taxon>Triticodae</taxon>
        <taxon>Triticeae</taxon>
        <taxon>Triticinae</taxon>
        <taxon>Triticum</taxon>
    </lineage>
</organism>
<name>A0A3B6RIX1_WHEAT</name>
<dbReference type="AlphaFoldDB" id="A0A3B6RIX1"/>
<keyword evidence="3" id="KW-1185">Reference proteome</keyword>
<dbReference type="Gramene" id="TraesARI7A03G03875410.1">
    <property type="protein sequence ID" value="TraesARI7A03G03875410.1"/>
    <property type="gene ID" value="TraesARI7A03G03875410"/>
</dbReference>
<dbReference type="Gramene" id="TraesWEE_scaffold_042218_01G000100.1">
    <property type="protein sequence ID" value="TraesWEE_scaffold_042218_01G000100.1"/>
    <property type="gene ID" value="TraesWEE_scaffold_042218_01G000100"/>
</dbReference>
<dbReference type="Gramene" id="TraesSTA7A03G03898520.1">
    <property type="protein sequence ID" value="TraesSTA7A03G03898520.1"/>
    <property type="gene ID" value="TraesSTA7A03G03898520"/>
</dbReference>
<dbReference type="Gramene" id="TraesLDM7A03G03907240.1">
    <property type="protein sequence ID" value="TraesLDM7A03G03907240.1"/>
    <property type="gene ID" value="TraesLDM7A03G03907240"/>
</dbReference>
<accession>A0A3B6RIX1</accession>
<reference evidence="2" key="2">
    <citation type="submission" date="2018-10" db="UniProtKB">
        <authorList>
            <consortium name="EnsemblPlants"/>
        </authorList>
    </citation>
    <scope>IDENTIFICATION</scope>
</reference>
<reference evidence="2" key="1">
    <citation type="submission" date="2018-08" db="EMBL/GenBank/DDBJ databases">
        <authorList>
            <person name="Rossello M."/>
        </authorList>
    </citation>
    <scope>NUCLEOTIDE SEQUENCE [LARGE SCALE GENOMIC DNA]</scope>
    <source>
        <strain evidence="2">cv. Chinese Spring</strain>
    </source>
</reference>
<keyword evidence="1" id="KW-0732">Signal</keyword>
<proteinExistence type="predicted"/>
<evidence type="ECO:0008006" key="4">
    <source>
        <dbReference type="Google" id="ProtNLM"/>
    </source>
</evidence>
<dbReference type="Gramene" id="TraesPARA_EIv1.0_2289080.1">
    <property type="protein sequence ID" value="TraesPARA_EIv1.0_2289080.1.CDS"/>
    <property type="gene ID" value="TraesPARA_EIv1.0_2289080"/>
</dbReference>
<feature type="chain" id="PRO_5043180109" description="Secreted protein" evidence="1">
    <location>
        <begin position="24"/>
        <end position="98"/>
    </location>
</feature>
<dbReference type="Gramene" id="TraesROB_scaffold_028581_01G000400.1">
    <property type="protein sequence ID" value="TraesROB_scaffold_028581_01G000400.1"/>
    <property type="gene ID" value="TraesROB_scaffold_028581_01G000400"/>
</dbReference>
<dbReference type="Gramene" id="TraesMAC7A03G03904210.1">
    <property type="protein sequence ID" value="TraesMAC7A03G03904210.1"/>
    <property type="gene ID" value="TraesMAC7A03G03904210"/>
</dbReference>
<dbReference type="Gramene" id="TraesNOR7A03G03946640.1">
    <property type="protein sequence ID" value="TraesNOR7A03G03946640.1"/>
    <property type="gene ID" value="TraesNOR7A03G03946640"/>
</dbReference>
<dbReference type="Gramene" id="TraesSYM7A03G03855250.1">
    <property type="protein sequence ID" value="TraesSYM7A03G03855250.1"/>
    <property type="gene ID" value="TraesSYM7A03G03855250"/>
</dbReference>
<dbReference type="Gramene" id="TraesLAC7A03G03856470.1">
    <property type="protein sequence ID" value="TraesLAC7A03G03856470.1"/>
    <property type="gene ID" value="TraesLAC7A03G03856470"/>
</dbReference>
<evidence type="ECO:0000256" key="1">
    <source>
        <dbReference type="SAM" id="SignalP"/>
    </source>
</evidence>
<dbReference type="Gramene" id="TraesCLE_scaffold_050664_01G000100.1">
    <property type="protein sequence ID" value="TraesCLE_scaffold_050664_01G000100.1"/>
    <property type="gene ID" value="TraesCLE_scaffold_050664_01G000100"/>
</dbReference>
<dbReference type="Gramene" id="TraesCS7A02G273500.1">
    <property type="protein sequence ID" value="TraesCS7A02G273500.1"/>
    <property type="gene ID" value="TraesCS7A02G273500"/>
</dbReference>
<dbReference type="Proteomes" id="UP000019116">
    <property type="component" value="Chromosome 7A"/>
</dbReference>
<dbReference type="Gramene" id="TraesCAD_scaffold_049531_01G000300.1">
    <property type="protein sequence ID" value="TraesCAD_scaffold_049531_01G000300.1"/>
    <property type="gene ID" value="TraesCAD_scaffold_049531_01G000300"/>
</dbReference>
<evidence type="ECO:0000313" key="2">
    <source>
        <dbReference type="EnsemblPlants" id="TraesCS7A02G273500.1"/>
    </source>
</evidence>
<dbReference type="Gramene" id="TraesCS7A03G0638000.1">
    <property type="protein sequence ID" value="TraesCS7A03G0638000.1.CDS"/>
    <property type="gene ID" value="TraesCS7A03G0638000"/>
</dbReference>
<evidence type="ECO:0000313" key="3">
    <source>
        <dbReference type="Proteomes" id="UP000019116"/>
    </source>
</evidence>